<accession>A0A4V5SQF0</accession>
<comment type="caution">
    <text evidence="1">The sequence shown here is derived from an EMBL/GenBank/DDBJ whole genome shotgun (WGS) entry which is preliminary data.</text>
</comment>
<sequence>MIQQDNRITEYMYPVETNRRQLLEWAESSSFTDEESILQFYVSGDADYIDFIDHPVSIISEQLKEIFDIYQAGLSWKLVVFANMQRMQQTRYWLANLPSLMCLSPLSEYHRDGTLRKIILDEYAVENHKIFRVQDANHHIVVDLDVAECILRFNLAGLKLQKVDTEGHLYKGESKNE</sequence>
<evidence type="ECO:0000313" key="1">
    <source>
        <dbReference type="EMBL" id="TKH45761.1"/>
    </source>
</evidence>
<dbReference type="EMBL" id="PNXQ01000005">
    <property type="protein sequence ID" value="TKH45761.1"/>
    <property type="molecule type" value="Genomic_DNA"/>
</dbReference>
<organism evidence="1 2">
    <name type="scientific">Paenibacillus terrae</name>
    <dbReference type="NCBI Taxonomy" id="159743"/>
    <lineage>
        <taxon>Bacteria</taxon>
        <taxon>Bacillati</taxon>
        <taxon>Bacillota</taxon>
        <taxon>Bacilli</taxon>
        <taxon>Bacillales</taxon>
        <taxon>Paenibacillaceae</taxon>
        <taxon>Paenibacillus</taxon>
    </lineage>
</organism>
<protein>
    <submittedName>
        <fullName evidence="1">Uncharacterized protein</fullName>
    </submittedName>
</protein>
<proteinExistence type="predicted"/>
<reference evidence="1 2" key="1">
    <citation type="submission" date="2018-01" db="EMBL/GenBank/DDBJ databases">
        <title>Bacillales members from the olive rhizosphere are effective biological control agents against Verticillium dahliae.</title>
        <authorList>
            <person name="Gomez-Lama C."/>
            <person name="Legarda G."/>
            <person name="Ruano-Rosa D."/>
            <person name="Pizarro-Tobias P."/>
            <person name="Valverde-Corredor A."/>
            <person name="Niqui J.L."/>
            <person name="Trivino J.C."/>
            <person name="Roca A."/>
            <person name="Mercado-Blanco J."/>
        </authorList>
    </citation>
    <scope>NUCLEOTIDE SEQUENCE [LARGE SCALE GENOMIC DNA]</scope>
    <source>
        <strain evidence="1 2">PIC167</strain>
    </source>
</reference>
<gene>
    <name evidence="1" type="ORF">C1I60_04710</name>
</gene>
<name>A0A4V5SQF0_9BACL</name>
<dbReference type="RefSeq" id="WP_137060705.1">
    <property type="nucleotide sequence ID" value="NZ_PNXQ01000005.1"/>
</dbReference>
<dbReference type="AlphaFoldDB" id="A0A4V5SQF0"/>
<dbReference type="Proteomes" id="UP000308114">
    <property type="component" value="Unassembled WGS sequence"/>
</dbReference>
<evidence type="ECO:0000313" key="2">
    <source>
        <dbReference type="Proteomes" id="UP000308114"/>
    </source>
</evidence>